<feature type="modified residue" description="4-aspartylphosphate" evidence="5">
    <location>
        <position position="77"/>
    </location>
</feature>
<dbReference type="InterPro" id="IPR016032">
    <property type="entry name" value="Sig_transdc_resp-reg_C-effctor"/>
</dbReference>
<keyword evidence="1 5" id="KW-0597">Phosphoprotein</keyword>
<organism evidence="8 9">
    <name type="scientific">Streptomyces daqingensis</name>
    <dbReference type="NCBI Taxonomy" id="1472640"/>
    <lineage>
        <taxon>Bacteria</taxon>
        <taxon>Bacillati</taxon>
        <taxon>Actinomycetota</taxon>
        <taxon>Actinomycetes</taxon>
        <taxon>Kitasatosporales</taxon>
        <taxon>Streptomycetaceae</taxon>
        <taxon>Streptomyces</taxon>
    </lineage>
</organism>
<dbReference type="InterPro" id="IPR000792">
    <property type="entry name" value="Tscrpt_reg_LuxR_C"/>
</dbReference>
<dbReference type="CDD" id="cd17535">
    <property type="entry name" value="REC_NarL-like"/>
    <property type="match status" value="1"/>
</dbReference>
<dbReference type="SUPFAM" id="SSF52172">
    <property type="entry name" value="CheY-like"/>
    <property type="match status" value="1"/>
</dbReference>
<evidence type="ECO:0000256" key="1">
    <source>
        <dbReference type="ARBA" id="ARBA00022553"/>
    </source>
</evidence>
<dbReference type="InterPro" id="IPR011006">
    <property type="entry name" value="CheY-like_superfamily"/>
</dbReference>
<keyword evidence="2" id="KW-0805">Transcription regulation</keyword>
<dbReference type="SMART" id="SM00421">
    <property type="entry name" value="HTH_LUXR"/>
    <property type="match status" value="1"/>
</dbReference>
<dbReference type="GO" id="GO:0003677">
    <property type="term" value="F:DNA binding"/>
    <property type="evidence" value="ECO:0007669"/>
    <property type="project" value="UniProtKB-KW"/>
</dbReference>
<dbReference type="PROSITE" id="PS00622">
    <property type="entry name" value="HTH_LUXR_1"/>
    <property type="match status" value="1"/>
</dbReference>
<dbReference type="SUPFAM" id="SSF46894">
    <property type="entry name" value="C-terminal effector domain of the bipartite response regulators"/>
    <property type="match status" value="1"/>
</dbReference>
<keyword evidence="9" id="KW-1185">Reference proteome</keyword>
<feature type="domain" description="Response regulatory" evidence="7">
    <location>
        <begin position="26"/>
        <end position="142"/>
    </location>
</feature>
<protein>
    <submittedName>
        <fullName evidence="8">DNA-binding response regulator</fullName>
    </submittedName>
</protein>
<dbReference type="Proteomes" id="UP000631535">
    <property type="component" value="Unassembled WGS sequence"/>
</dbReference>
<evidence type="ECO:0000256" key="5">
    <source>
        <dbReference type="PROSITE-ProRule" id="PRU00169"/>
    </source>
</evidence>
<dbReference type="PRINTS" id="PR00038">
    <property type="entry name" value="HTHLUXR"/>
</dbReference>
<dbReference type="InterPro" id="IPR001789">
    <property type="entry name" value="Sig_transdc_resp-reg_receiver"/>
</dbReference>
<feature type="domain" description="HTH luxR-type" evidence="6">
    <location>
        <begin position="173"/>
        <end position="238"/>
    </location>
</feature>
<reference evidence="9" key="1">
    <citation type="journal article" date="2019" name="Int. J. Syst. Evol. Microbiol.">
        <title>The Global Catalogue of Microorganisms (GCM) 10K type strain sequencing project: providing services to taxonomists for standard genome sequencing and annotation.</title>
        <authorList>
            <consortium name="The Broad Institute Genomics Platform"/>
            <consortium name="The Broad Institute Genome Sequencing Center for Infectious Disease"/>
            <person name="Wu L."/>
            <person name="Ma J."/>
        </authorList>
    </citation>
    <scope>NUCLEOTIDE SEQUENCE [LARGE SCALE GENOMIC DNA]</scope>
    <source>
        <strain evidence="9">CGMCC 4.7178</strain>
    </source>
</reference>
<dbReference type="InterPro" id="IPR058245">
    <property type="entry name" value="NreC/VraR/RcsB-like_REC"/>
</dbReference>
<dbReference type="InterPro" id="IPR039420">
    <property type="entry name" value="WalR-like"/>
</dbReference>
<dbReference type="Gene3D" id="3.40.50.2300">
    <property type="match status" value="1"/>
</dbReference>
<dbReference type="CDD" id="cd06170">
    <property type="entry name" value="LuxR_C_like"/>
    <property type="match status" value="1"/>
</dbReference>
<proteinExistence type="predicted"/>
<accession>A0ABQ2MGV3</accession>
<dbReference type="Pfam" id="PF00072">
    <property type="entry name" value="Response_reg"/>
    <property type="match status" value="1"/>
</dbReference>
<evidence type="ECO:0000256" key="2">
    <source>
        <dbReference type="ARBA" id="ARBA00023015"/>
    </source>
</evidence>
<keyword evidence="4" id="KW-0804">Transcription</keyword>
<gene>
    <name evidence="8" type="ORF">GCM10012287_34930</name>
</gene>
<evidence type="ECO:0000259" key="7">
    <source>
        <dbReference type="PROSITE" id="PS50110"/>
    </source>
</evidence>
<name>A0ABQ2MGV3_9ACTN</name>
<sequence>MRAVPPERTDSEAALVNASAAPSVVRVLLVDDDPLVRSGLRLMFGGAPDVEVVGEAADGSEVQPLVDEHAPDVVLMDIRMPVVDGLEATEALRRRRSPPEVIALTTFHSDAHVLRALRAGAAGYVLKDTSPALIVDAVRKVAAGEPVLSPEVTRQLISRVSGGDDRDKRAIWARRQLGALGDREREVAVAVGKGRSNAEIAAELYMSVPTVKTHVSRILTKLRLNNRVQIALLAHDAGTGDAEEQRPG</sequence>
<dbReference type="SMART" id="SM00448">
    <property type="entry name" value="REC"/>
    <property type="match status" value="1"/>
</dbReference>
<evidence type="ECO:0000313" key="9">
    <source>
        <dbReference type="Proteomes" id="UP000631535"/>
    </source>
</evidence>
<keyword evidence="3 8" id="KW-0238">DNA-binding</keyword>
<dbReference type="Pfam" id="PF00196">
    <property type="entry name" value="GerE"/>
    <property type="match status" value="1"/>
</dbReference>
<comment type="caution">
    <text evidence="8">The sequence shown here is derived from an EMBL/GenBank/DDBJ whole genome shotgun (WGS) entry which is preliminary data.</text>
</comment>
<dbReference type="EMBL" id="BMMP01000011">
    <property type="protein sequence ID" value="GGO51882.1"/>
    <property type="molecule type" value="Genomic_DNA"/>
</dbReference>
<evidence type="ECO:0000256" key="4">
    <source>
        <dbReference type="ARBA" id="ARBA00023163"/>
    </source>
</evidence>
<dbReference type="PANTHER" id="PTHR43214:SF24">
    <property type="entry name" value="TRANSCRIPTIONAL REGULATORY PROTEIN NARL-RELATED"/>
    <property type="match status" value="1"/>
</dbReference>
<evidence type="ECO:0000313" key="8">
    <source>
        <dbReference type="EMBL" id="GGO51882.1"/>
    </source>
</evidence>
<dbReference type="PROSITE" id="PS50110">
    <property type="entry name" value="RESPONSE_REGULATORY"/>
    <property type="match status" value="1"/>
</dbReference>
<evidence type="ECO:0000256" key="3">
    <source>
        <dbReference type="ARBA" id="ARBA00023125"/>
    </source>
</evidence>
<dbReference type="PANTHER" id="PTHR43214">
    <property type="entry name" value="TWO-COMPONENT RESPONSE REGULATOR"/>
    <property type="match status" value="1"/>
</dbReference>
<dbReference type="PROSITE" id="PS50043">
    <property type="entry name" value="HTH_LUXR_2"/>
    <property type="match status" value="1"/>
</dbReference>
<evidence type="ECO:0000259" key="6">
    <source>
        <dbReference type="PROSITE" id="PS50043"/>
    </source>
</evidence>